<evidence type="ECO:0000256" key="1">
    <source>
        <dbReference type="SAM" id="Phobius"/>
    </source>
</evidence>
<dbReference type="Proteomes" id="UP000535078">
    <property type="component" value="Unassembled WGS sequence"/>
</dbReference>
<feature type="transmembrane region" description="Helical" evidence="1">
    <location>
        <begin position="40"/>
        <end position="61"/>
    </location>
</feature>
<feature type="transmembrane region" description="Helical" evidence="1">
    <location>
        <begin position="6"/>
        <end position="28"/>
    </location>
</feature>
<dbReference type="AlphaFoldDB" id="A0A7X6B922"/>
<organism evidence="2 3">
    <name type="scientific">Sphingopyxis italica</name>
    <dbReference type="NCBI Taxonomy" id="1129133"/>
    <lineage>
        <taxon>Bacteria</taxon>
        <taxon>Pseudomonadati</taxon>
        <taxon>Pseudomonadota</taxon>
        <taxon>Alphaproteobacteria</taxon>
        <taxon>Sphingomonadales</taxon>
        <taxon>Sphingomonadaceae</taxon>
        <taxon>Sphingopyxis</taxon>
    </lineage>
</organism>
<protein>
    <submittedName>
        <fullName evidence="2">Uncharacterized protein</fullName>
    </submittedName>
</protein>
<keyword evidence="1" id="KW-0472">Membrane</keyword>
<name>A0A7X6B922_9SPHN</name>
<reference evidence="2 3" key="1">
    <citation type="submission" date="2020-03" db="EMBL/GenBank/DDBJ databases">
        <title>Genomic Encyclopedia of Type Strains, Phase IV (KMG-IV): sequencing the most valuable type-strain genomes for metagenomic binning, comparative biology and taxonomic classification.</title>
        <authorList>
            <person name="Goeker M."/>
        </authorList>
    </citation>
    <scope>NUCLEOTIDE SEQUENCE [LARGE SCALE GENOMIC DNA]</scope>
    <source>
        <strain evidence="2 3">DSM 25229</strain>
    </source>
</reference>
<dbReference type="EMBL" id="JAATIT010000002">
    <property type="protein sequence ID" value="NJB89626.1"/>
    <property type="molecule type" value="Genomic_DNA"/>
</dbReference>
<sequence length="71" mass="8056">MNWKLFAQLFAITLPLTVIITVVLRVLLQWSGDFSRWQDTLTSSNIVLSVVIAAIIARSIIRHQALYGEDQ</sequence>
<proteinExistence type="predicted"/>
<accession>A0A7X6B922</accession>
<gene>
    <name evidence="2" type="ORF">GGR90_001801</name>
</gene>
<dbReference type="RefSeq" id="WP_167921096.1">
    <property type="nucleotide sequence ID" value="NZ_JAATIT010000002.1"/>
</dbReference>
<comment type="caution">
    <text evidence="2">The sequence shown here is derived from an EMBL/GenBank/DDBJ whole genome shotgun (WGS) entry which is preliminary data.</text>
</comment>
<keyword evidence="1" id="KW-1133">Transmembrane helix</keyword>
<evidence type="ECO:0000313" key="2">
    <source>
        <dbReference type="EMBL" id="NJB89626.1"/>
    </source>
</evidence>
<evidence type="ECO:0000313" key="3">
    <source>
        <dbReference type="Proteomes" id="UP000535078"/>
    </source>
</evidence>
<keyword evidence="3" id="KW-1185">Reference proteome</keyword>
<keyword evidence="1" id="KW-0812">Transmembrane</keyword>